<evidence type="ECO:0000313" key="3">
    <source>
        <dbReference type="Proteomes" id="UP000184315"/>
    </source>
</evidence>
<dbReference type="InterPro" id="IPR036034">
    <property type="entry name" value="PDZ_sf"/>
</dbReference>
<dbReference type="STRING" id="671072.PL9214670301"/>
<dbReference type="PROSITE" id="PS50106">
    <property type="entry name" value="PDZ"/>
    <property type="match status" value="1"/>
</dbReference>
<dbReference type="RefSeq" id="WP_072722610.1">
    <property type="nucleotide sequence ID" value="NZ_LN889815.1"/>
</dbReference>
<dbReference type="AlphaFoldDB" id="A0A1J1LSU1"/>
<evidence type="ECO:0000313" key="2">
    <source>
        <dbReference type="EMBL" id="CUR35675.1"/>
    </source>
</evidence>
<reference evidence="3" key="1">
    <citation type="submission" date="2015-10" db="EMBL/GenBank/DDBJ databases">
        <authorList>
            <person name="Regsiter A."/>
            <person name="william w."/>
        </authorList>
    </citation>
    <scope>NUCLEOTIDE SEQUENCE [LARGE SCALE GENOMIC DNA]</scope>
</reference>
<dbReference type="Gene3D" id="2.30.42.10">
    <property type="match status" value="1"/>
</dbReference>
<dbReference type="SUPFAM" id="SSF50156">
    <property type="entry name" value="PDZ domain-like"/>
    <property type="match status" value="1"/>
</dbReference>
<dbReference type="Proteomes" id="UP000184315">
    <property type="component" value="Unassembled WGS sequence"/>
</dbReference>
<dbReference type="Pfam" id="PF00595">
    <property type="entry name" value="PDZ"/>
    <property type="match status" value="1"/>
</dbReference>
<dbReference type="SMART" id="SM00228">
    <property type="entry name" value="PDZ"/>
    <property type="match status" value="1"/>
</dbReference>
<keyword evidence="3" id="KW-1185">Reference proteome</keyword>
<accession>A0A1J1LSU1</accession>
<dbReference type="OrthoDB" id="467149at2"/>
<dbReference type="SUPFAM" id="SSF82171">
    <property type="entry name" value="DPP6 N-terminal domain-like"/>
    <property type="match status" value="1"/>
</dbReference>
<proteinExistence type="predicted"/>
<name>A0A1J1LSU1_9CYAN</name>
<organism evidence="2 3">
    <name type="scientific">Planktothrix tepida PCC 9214</name>
    <dbReference type="NCBI Taxonomy" id="671072"/>
    <lineage>
        <taxon>Bacteria</taxon>
        <taxon>Bacillati</taxon>
        <taxon>Cyanobacteriota</taxon>
        <taxon>Cyanophyceae</taxon>
        <taxon>Oscillatoriophycideae</taxon>
        <taxon>Oscillatoriales</taxon>
        <taxon>Microcoleaceae</taxon>
        <taxon>Planktothrix</taxon>
    </lineage>
</organism>
<feature type="domain" description="PDZ" evidence="1">
    <location>
        <begin position="3"/>
        <end position="81"/>
    </location>
</feature>
<evidence type="ECO:0000259" key="1">
    <source>
        <dbReference type="PROSITE" id="PS50106"/>
    </source>
</evidence>
<dbReference type="InterPro" id="IPR001478">
    <property type="entry name" value="PDZ"/>
</dbReference>
<dbReference type="EMBL" id="CZDF01000174">
    <property type="protein sequence ID" value="CUR35675.1"/>
    <property type="molecule type" value="Genomic_DNA"/>
</dbReference>
<protein>
    <recommendedName>
        <fullName evidence="1">PDZ domain-containing protein</fullName>
    </recommendedName>
</protein>
<dbReference type="InterPro" id="IPR015943">
    <property type="entry name" value="WD40/YVTN_repeat-like_dom_sf"/>
</dbReference>
<dbReference type="Gene3D" id="2.130.10.10">
    <property type="entry name" value="YVTN repeat-like/Quinoprotein amine dehydrogenase"/>
    <property type="match status" value="1"/>
</dbReference>
<sequence length="230" mass="25578">MDKLVILKFGDGDCFSLGILLSPSKKGVLLDKNHKNTGLEILDVFQNSTAIKAGLKPGDIILEIDGHKVFDITLNQAYKFLVQKGSGNPVKLKVLTEREHLVYITEEKTINCEKFTLDFDQFITGNTGKFSPNSQQIAVLGSPNELSIWSIEGKQIAKYTIPEEGQGQLVFSPDGKYIATGGRKVFIWSLEKDLNGLLAAGCDWLKEYFITHPEEKQKLKVCDVNTNSKL</sequence>
<gene>
    <name evidence="2" type="ORF">PL9214670301</name>
</gene>